<dbReference type="Pfam" id="PF04995">
    <property type="entry name" value="CcmD"/>
    <property type="match status" value="1"/>
</dbReference>
<keyword evidence="11 12" id="KW-0472">Membrane</keyword>
<name>A0A450X0X0_9GAMM</name>
<keyword evidence="10 12" id="KW-1133">Transmembrane helix</keyword>
<dbReference type="AlphaFoldDB" id="A0A450X0X0"/>
<evidence type="ECO:0000256" key="8">
    <source>
        <dbReference type="ARBA" id="ARBA00022692"/>
    </source>
</evidence>
<keyword evidence="5 12" id="KW-0813">Transport</keyword>
<dbReference type="GO" id="GO:0015886">
    <property type="term" value="P:heme transport"/>
    <property type="evidence" value="ECO:0007669"/>
    <property type="project" value="InterPro"/>
</dbReference>
<gene>
    <name evidence="14" type="ORF">BECKFM1743B_GA0114221_108911</name>
    <name evidence="13" type="ORF">BECKFM1743C_GA0114222_101139</name>
</gene>
<evidence type="ECO:0000256" key="11">
    <source>
        <dbReference type="ARBA" id="ARBA00023136"/>
    </source>
</evidence>
<sequence>MMEFFHMGGYGLYIWSAYGLALVIFLMNLIQARSCQRRIEKTLTRRANLAGAAHRKDTGL</sequence>
<evidence type="ECO:0000256" key="12">
    <source>
        <dbReference type="RuleBase" id="RU363101"/>
    </source>
</evidence>
<evidence type="ECO:0000256" key="6">
    <source>
        <dbReference type="ARBA" id="ARBA00022475"/>
    </source>
</evidence>
<feature type="transmembrane region" description="Helical" evidence="12">
    <location>
        <begin position="12"/>
        <end position="30"/>
    </location>
</feature>
<evidence type="ECO:0000256" key="7">
    <source>
        <dbReference type="ARBA" id="ARBA00022519"/>
    </source>
</evidence>
<proteinExistence type="inferred from homology"/>
<keyword evidence="6 12" id="KW-1003">Cell membrane</keyword>
<dbReference type="InterPro" id="IPR007078">
    <property type="entry name" value="Haem_export_protD_CcmD"/>
</dbReference>
<dbReference type="EMBL" id="CAADFA010000113">
    <property type="protein sequence ID" value="VFJ52796.1"/>
    <property type="molecule type" value="Genomic_DNA"/>
</dbReference>
<evidence type="ECO:0000256" key="2">
    <source>
        <dbReference type="ARBA" id="ARBA00004377"/>
    </source>
</evidence>
<comment type="function">
    <text evidence="1 12">Required for the export of heme to the periplasm for the biogenesis of c-type cytochromes.</text>
</comment>
<comment type="similarity">
    <text evidence="3 12">Belongs to the CcmD/CycX/HelD family.</text>
</comment>
<comment type="subcellular location">
    <subcellularLocation>
        <location evidence="2 12">Cell inner membrane</location>
        <topology evidence="2 12">Single-pass membrane protein</topology>
    </subcellularLocation>
</comment>
<evidence type="ECO:0000256" key="5">
    <source>
        <dbReference type="ARBA" id="ARBA00022448"/>
    </source>
</evidence>
<evidence type="ECO:0000256" key="10">
    <source>
        <dbReference type="ARBA" id="ARBA00022989"/>
    </source>
</evidence>
<dbReference type="GO" id="GO:0017004">
    <property type="term" value="P:cytochrome complex assembly"/>
    <property type="evidence" value="ECO:0007669"/>
    <property type="project" value="UniProtKB-KW"/>
</dbReference>
<evidence type="ECO:0000256" key="9">
    <source>
        <dbReference type="ARBA" id="ARBA00022748"/>
    </source>
</evidence>
<accession>A0A450X0X0</accession>
<dbReference type="NCBIfam" id="TIGR03141">
    <property type="entry name" value="cytochro_ccmD"/>
    <property type="match status" value="1"/>
</dbReference>
<evidence type="ECO:0000256" key="4">
    <source>
        <dbReference type="ARBA" id="ARBA00016461"/>
    </source>
</evidence>
<evidence type="ECO:0000313" key="13">
    <source>
        <dbReference type="EMBL" id="VFJ52796.1"/>
    </source>
</evidence>
<protein>
    <recommendedName>
        <fullName evidence="4 12">Heme exporter protein D</fullName>
    </recommendedName>
</protein>
<keyword evidence="7 12" id="KW-0997">Cell inner membrane</keyword>
<reference evidence="14" key="1">
    <citation type="submission" date="2019-02" db="EMBL/GenBank/DDBJ databases">
        <authorList>
            <person name="Gruber-Vodicka R. H."/>
            <person name="Seah K. B. B."/>
        </authorList>
    </citation>
    <scope>NUCLEOTIDE SEQUENCE</scope>
    <source>
        <strain evidence="14">BECK_BZ164</strain>
        <strain evidence="13">BECK_BZ165</strain>
    </source>
</reference>
<organism evidence="14">
    <name type="scientific">Candidatus Kentrum sp. FM</name>
    <dbReference type="NCBI Taxonomy" id="2126340"/>
    <lineage>
        <taxon>Bacteria</taxon>
        <taxon>Pseudomonadati</taxon>
        <taxon>Pseudomonadota</taxon>
        <taxon>Gammaproteobacteria</taxon>
        <taxon>Candidatus Kentrum</taxon>
    </lineage>
</organism>
<keyword evidence="8 12" id="KW-0812">Transmembrane</keyword>
<evidence type="ECO:0000313" key="14">
    <source>
        <dbReference type="EMBL" id="VFK22925.1"/>
    </source>
</evidence>
<evidence type="ECO:0000256" key="1">
    <source>
        <dbReference type="ARBA" id="ARBA00002442"/>
    </source>
</evidence>
<dbReference type="GO" id="GO:0005886">
    <property type="term" value="C:plasma membrane"/>
    <property type="evidence" value="ECO:0007669"/>
    <property type="project" value="UniProtKB-SubCell"/>
</dbReference>
<evidence type="ECO:0000256" key="3">
    <source>
        <dbReference type="ARBA" id="ARBA00008741"/>
    </source>
</evidence>
<keyword evidence="9 12" id="KW-0201">Cytochrome c-type biogenesis</keyword>
<dbReference type="EMBL" id="CAADFL010000891">
    <property type="protein sequence ID" value="VFK22925.1"/>
    <property type="molecule type" value="Genomic_DNA"/>
</dbReference>